<dbReference type="GO" id="GO:0006308">
    <property type="term" value="P:DNA catabolic process"/>
    <property type="evidence" value="ECO:0007669"/>
    <property type="project" value="InterPro"/>
</dbReference>
<protein>
    <submittedName>
        <fullName evidence="9">Phospholipase</fullName>
    </submittedName>
</protein>
<dbReference type="PANTHER" id="PTHR33146:SF14">
    <property type="entry name" value="ENDONUCLEASE 1"/>
    <property type="match status" value="1"/>
</dbReference>
<dbReference type="Pfam" id="PF02265">
    <property type="entry name" value="S1-P1_nuclease"/>
    <property type="match status" value="1"/>
</dbReference>
<dbReference type="RefSeq" id="WP_161072625.1">
    <property type="nucleotide sequence ID" value="NZ_WWCU01000012.1"/>
</dbReference>
<evidence type="ECO:0000256" key="6">
    <source>
        <dbReference type="ARBA" id="ARBA00023180"/>
    </source>
</evidence>
<dbReference type="GO" id="GO:0046872">
    <property type="term" value="F:metal ion binding"/>
    <property type="evidence" value="ECO:0007669"/>
    <property type="project" value="UniProtKB-KW"/>
</dbReference>
<dbReference type="PANTHER" id="PTHR33146">
    <property type="entry name" value="ENDONUCLEASE 4"/>
    <property type="match status" value="1"/>
</dbReference>
<evidence type="ECO:0000256" key="5">
    <source>
        <dbReference type="ARBA" id="ARBA00023157"/>
    </source>
</evidence>
<feature type="signal peptide" evidence="8">
    <location>
        <begin position="1"/>
        <end position="21"/>
    </location>
</feature>
<reference evidence="9 10" key="1">
    <citation type="submission" date="2019-12" db="EMBL/GenBank/DDBJ databases">
        <title>Novel species isolated from a subtropical stream in China.</title>
        <authorList>
            <person name="Lu H."/>
        </authorList>
    </citation>
    <scope>NUCLEOTIDE SEQUENCE [LARGE SCALE GENOMIC DNA]</scope>
    <source>
        <strain evidence="9 10">FT127W</strain>
    </source>
</reference>
<dbReference type="InterPro" id="IPR008947">
    <property type="entry name" value="PLipase_C/P1_nuclease_dom_sf"/>
</dbReference>
<dbReference type="CDD" id="cd11010">
    <property type="entry name" value="S1-P1_nuclease"/>
    <property type="match status" value="1"/>
</dbReference>
<evidence type="ECO:0000313" key="10">
    <source>
        <dbReference type="Proteomes" id="UP000450676"/>
    </source>
</evidence>
<evidence type="ECO:0000256" key="4">
    <source>
        <dbReference type="ARBA" id="ARBA00022801"/>
    </source>
</evidence>
<evidence type="ECO:0000256" key="1">
    <source>
        <dbReference type="ARBA" id="ARBA00022722"/>
    </source>
</evidence>
<dbReference type="GO" id="GO:0016788">
    <property type="term" value="F:hydrolase activity, acting on ester bonds"/>
    <property type="evidence" value="ECO:0007669"/>
    <property type="project" value="InterPro"/>
</dbReference>
<accession>A0A7X4KMW0</accession>
<dbReference type="GO" id="GO:0004519">
    <property type="term" value="F:endonuclease activity"/>
    <property type="evidence" value="ECO:0007669"/>
    <property type="project" value="UniProtKB-KW"/>
</dbReference>
<keyword evidence="2" id="KW-0479">Metal-binding</keyword>
<feature type="compositionally biased region" description="Low complexity" evidence="7">
    <location>
        <begin position="222"/>
        <end position="231"/>
    </location>
</feature>
<keyword evidence="8" id="KW-0732">Signal</keyword>
<dbReference type="Gene3D" id="1.10.575.10">
    <property type="entry name" value="P1 Nuclease"/>
    <property type="match status" value="1"/>
</dbReference>
<evidence type="ECO:0000256" key="8">
    <source>
        <dbReference type="SAM" id="SignalP"/>
    </source>
</evidence>
<evidence type="ECO:0000256" key="3">
    <source>
        <dbReference type="ARBA" id="ARBA00022759"/>
    </source>
</evidence>
<dbReference type="InterPro" id="IPR003154">
    <property type="entry name" value="S1/P1nuclease"/>
</dbReference>
<keyword evidence="3" id="KW-0255">Endonuclease</keyword>
<dbReference type="EMBL" id="WWCU01000012">
    <property type="protein sequence ID" value="MYN08260.1"/>
    <property type="molecule type" value="Genomic_DNA"/>
</dbReference>
<evidence type="ECO:0000256" key="2">
    <source>
        <dbReference type="ARBA" id="ARBA00022723"/>
    </source>
</evidence>
<organism evidence="9 10">
    <name type="scientific">Pseudoduganella aquatica</name>
    <dbReference type="NCBI Taxonomy" id="2660641"/>
    <lineage>
        <taxon>Bacteria</taxon>
        <taxon>Pseudomonadati</taxon>
        <taxon>Pseudomonadota</taxon>
        <taxon>Betaproteobacteria</taxon>
        <taxon>Burkholderiales</taxon>
        <taxon>Oxalobacteraceae</taxon>
        <taxon>Telluria group</taxon>
        <taxon>Pseudoduganella</taxon>
    </lineage>
</organism>
<name>A0A7X4KMW0_9BURK</name>
<dbReference type="AlphaFoldDB" id="A0A7X4KMW0"/>
<dbReference type="SUPFAM" id="SSF48537">
    <property type="entry name" value="Phospholipase C/P1 nuclease"/>
    <property type="match status" value="1"/>
</dbReference>
<proteinExistence type="predicted"/>
<feature type="region of interest" description="Disordered" evidence="7">
    <location>
        <begin position="211"/>
        <end position="236"/>
    </location>
</feature>
<keyword evidence="5" id="KW-1015">Disulfide bond</keyword>
<dbReference type="GO" id="GO:0003676">
    <property type="term" value="F:nucleic acid binding"/>
    <property type="evidence" value="ECO:0007669"/>
    <property type="project" value="InterPro"/>
</dbReference>
<keyword evidence="10" id="KW-1185">Reference proteome</keyword>
<dbReference type="Proteomes" id="UP000450676">
    <property type="component" value="Unassembled WGS sequence"/>
</dbReference>
<keyword evidence="6" id="KW-0325">Glycoprotein</keyword>
<evidence type="ECO:0000313" key="9">
    <source>
        <dbReference type="EMBL" id="MYN08260.1"/>
    </source>
</evidence>
<comment type="caution">
    <text evidence="9">The sequence shown here is derived from an EMBL/GenBank/DDBJ whole genome shotgun (WGS) entry which is preliminary data.</text>
</comment>
<keyword evidence="4" id="KW-0378">Hydrolase</keyword>
<feature type="chain" id="PRO_5031446190" evidence="8">
    <location>
        <begin position="22"/>
        <end position="361"/>
    </location>
</feature>
<evidence type="ECO:0000256" key="7">
    <source>
        <dbReference type="SAM" id="MobiDB-lite"/>
    </source>
</evidence>
<sequence length="361" mass="38812">MKKLACALALGAAFVSTNALAWGNDGHRIVGSIADQLIKGSYAEKQVRALLLPGESLEKVASWMDCVKGTYCGPQTTEMTDYTAANPKHSEYHYTDVPFQLDEYHDHGVGTEEHDIVQSLRQAIWVLQGKDGAAVNPHKFTKRQALLLLTHLAGDVHQPLHVGSAFISKEGVFVVPLKQEQIDGVNIFNPQGGNNMLLDDDKINASGTALIPAAPPKEGEAAKPAGEAKPGPKTKPFHSYWDTTVVDYAMRRVSARTPEQFAQIAIAGKPAVAANTGDPASWPYQWANDALVVAKAAHADVTVGPAGKQTSRNGTVYTVWQLNVPDNYPVPSSAIAKEQLVKGGYHLASLLQAIWPEPAAK</sequence>
<keyword evidence="1" id="KW-0540">Nuclease</keyword>
<gene>
    <name evidence="9" type="ORF">GTP77_13045</name>
</gene>